<name>A0A5A9Z7A8_9ACTN</name>
<reference evidence="1 2" key="1">
    <citation type="submission" date="2019-05" db="EMBL/GenBank/DDBJ databases">
        <authorList>
            <person name="Hariharan J."/>
            <person name="Choudoir M.J."/>
            <person name="Diebold P."/>
            <person name="Panke-Buisse K."/>
            <person name="Buckley D.H."/>
        </authorList>
    </citation>
    <scope>NUCLEOTIDE SEQUENCE [LARGE SCALE GENOMIC DNA]</scope>
    <source>
        <strain evidence="1 2">SUN51</strain>
    </source>
</reference>
<dbReference type="OrthoDB" id="4320909at2"/>
<dbReference type="EMBL" id="VDFC01000151">
    <property type="protein sequence ID" value="KAA0913041.1"/>
    <property type="molecule type" value="Genomic_DNA"/>
</dbReference>
<evidence type="ECO:0000313" key="2">
    <source>
        <dbReference type="Proteomes" id="UP000324965"/>
    </source>
</evidence>
<dbReference type="RefSeq" id="WP_149516079.1">
    <property type="nucleotide sequence ID" value="NZ_VDFC01000151.1"/>
</dbReference>
<protein>
    <submittedName>
        <fullName evidence="1">Uncharacterized protein</fullName>
    </submittedName>
</protein>
<dbReference type="Proteomes" id="UP000324965">
    <property type="component" value="Unassembled WGS sequence"/>
</dbReference>
<comment type="caution">
    <text evidence="1">The sequence shown here is derived from an EMBL/GenBank/DDBJ whole genome shotgun (WGS) entry which is preliminary data.</text>
</comment>
<proteinExistence type="predicted"/>
<accession>A0A5A9Z7A8</accession>
<keyword evidence="2" id="KW-1185">Reference proteome</keyword>
<organism evidence="1 2">
    <name type="scientific">Streptomyces apricus</name>
    <dbReference type="NCBI Taxonomy" id="1828112"/>
    <lineage>
        <taxon>Bacteria</taxon>
        <taxon>Bacillati</taxon>
        <taxon>Actinomycetota</taxon>
        <taxon>Actinomycetes</taxon>
        <taxon>Kitasatosporales</taxon>
        <taxon>Streptomycetaceae</taxon>
        <taxon>Streptomyces</taxon>
    </lineage>
</organism>
<dbReference type="AlphaFoldDB" id="A0A5A9Z7A8"/>
<evidence type="ECO:0000313" key="1">
    <source>
        <dbReference type="EMBL" id="KAA0913041.1"/>
    </source>
</evidence>
<gene>
    <name evidence="1" type="ORF">FGF04_38720</name>
</gene>
<sequence length="113" mass="11985">MTENRAGSVRLLPWAGEGGKPCYLVGDGTGALSRVADRVESVQLGMSAGLLDHAADLLSDERATAEQLRFLAQCLTEALTDVHRIAVSRGLASRGRCPEFTADTPALNPPPLR</sequence>